<dbReference type="PANTHER" id="PTHR43270">
    <property type="entry name" value="BETA-ALA-HIS DIPEPTIDASE"/>
    <property type="match status" value="1"/>
</dbReference>
<proteinExistence type="predicted"/>
<evidence type="ECO:0000313" key="7">
    <source>
        <dbReference type="Proteomes" id="UP001318300"/>
    </source>
</evidence>
<dbReference type="Pfam" id="PF01546">
    <property type="entry name" value="Peptidase_M20"/>
    <property type="match status" value="1"/>
</dbReference>
<dbReference type="PANTHER" id="PTHR43270:SF12">
    <property type="entry name" value="SUCCINYL-DIAMINOPIMELATE DESUCCINYLASE"/>
    <property type="match status" value="1"/>
</dbReference>
<evidence type="ECO:0000256" key="3">
    <source>
        <dbReference type="ARBA" id="ARBA00022801"/>
    </source>
</evidence>
<evidence type="ECO:0000256" key="1">
    <source>
        <dbReference type="ARBA" id="ARBA00022670"/>
    </source>
</evidence>
<dbReference type="RefSeq" id="WP_166779202.1">
    <property type="nucleotide sequence ID" value="NZ_JAAOYO010000001.1"/>
</dbReference>
<comment type="caution">
    <text evidence="6">The sequence shown here is derived from an EMBL/GenBank/DDBJ whole genome shotgun (WGS) entry which is preliminary data.</text>
</comment>
<sequence length="532" mass="56352">MTDTEKHSSAAGPQAPATDPALLEALREHVHGALPATIADLSALVRIPSVSWSAFDPAHVRRNAEAVAELVRSTEVFDEVRILRSAVAGDTPADADTVAPGEETVELGQPAVLAVRPARNGKPTVMLYAHHDVQPQGDDALWETPPFEPTLRGDRLYGRGASDDKAGVMTHVAALRAVHDRFGDDLDVGIVLFIEGEEEFGSRSFRTFLREQREHLAADVIVVADSDNWSTEVPAITVSLRGNTTFKLTVTTLEHASHSGMYGGAAPDAMMPMVRLLASLHDDDGAVAVSGLTAHDAPVPERSEADFATEAALVEGARPVGSGPVLSRMWFQPSITVTGLDVPSVANASNTLIPTVAARVSVRVAPGQAATEAFAAVEAHLRQHVPFGARMEITEVDAGDGFLVDATGWAVQEARTAMSEGWGADAVEQGIGGSIPFVSDLAAEFPEAQILVTGVEDPDTRAHSPNESQHLGVLHRAILSEAILLARLQGRASLGRHGSSSTGPGRGPRSSVHVLRIDATAGERHRQQGRRR</sequence>
<keyword evidence="3" id="KW-0378">Hydrolase</keyword>
<keyword evidence="1" id="KW-0645">Protease</keyword>
<name>A0ABX0T7G4_9MICO</name>
<dbReference type="EMBL" id="JAAOYO010000001">
    <property type="protein sequence ID" value="NII40104.1"/>
    <property type="molecule type" value="Genomic_DNA"/>
</dbReference>
<dbReference type="SUPFAM" id="SSF53187">
    <property type="entry name" value="Zn-dependent exopeptidases"/>
    <property type="match status" value="1"/>
</dbReference>
<feature type="domain" description="Peptidase M20 dimerisation" evidence="5">
    <location>
        <begin position="239"/>
        <end position="386"/>
    </location>
</feature>
<dbReference type="Proteomes" id="UP001318300">
    <property type="component" value="Unassembled WGS sequence"/>
</dbReference>
<evidence type="ECO:0000256" key="4">
    <source>
        <dbReference type="SAM" id="MobiDB-lite"/>
    </source>
</evidence>
<dbReference type="NCBIfam" id="NF005914">
    <property type="entry name" value="PRK07907.1"/>
    <property type="match status" value="1"/>
</dbReference>
<feature type="compositionally biased region" description="Low complexity" evidence="4">
    <location>
        <begin position="495"/>
        <end position="511"/>
    </location>
</feature>
<keyword evidence="7" id="KW-1185">Reference proteome</keyword>
<reference evidence="6 7" key="1">
    <citation type="submission" date="2020-03" db="EMBL/GenBank/DDBJ databases">
        <title>Above-ground endophytic microbial communities from plants in different locations in the United States.</title>
        <authorList>
            <person name="Frank C."/>
        </authorList>
    </citation>
    <scope>NUCLEOTIDE SEQUENCE [LARGE SCALE GENOMIC DNA]</scope>
    <source>
        <strain evidence="6 7">WW7</strain>
    </source>
</reference>
<dbReference type="InterPro" id="IPR002933">
    <property type="entry name" value="Peptidase_M20"/>
</dbReference>
<accession>A0ABX0T7G4</accession>
<keyword evidence="2" id="KW-0479">Metal-binding</keyword>
<evidence type="ECO:0000259" key="5">
    <source>
        <dbReference type="Pfam" id="PF07687"/>
    </source>
</evidence>
<dbReference type="Gene3D" id="3.30.70.360">
    <property type="match status" value="1"/>
</dbReference>
<organism evidence="6 7">
    <name type="scientific">Curtobacterium salicis</name>
    <dbReference type="NCBI Taxonomy" id="1779862"/>
    <lineage>
        <taxon>Bacteria</taxon>
        <taxon>Bacillati</taxon>
        <taxon>Actinomycetota</taxon>
        <taxon>Actinomycetes</taxon>
        <taxon>Micrococcales</taxon>
        <taxon>Microbacteriaceae</taxon>
        <taxon>Curtobacterium</taxon>
    </lineage>
</organism>
<evidence type="ECO:0000256" key="2">
    <source>
        <dbReference type="ARBA" id="ARBA00022723"/>
    </source>
</evidence>
<evidence type="ECO:0000313" key="6">
    <source>
        <dbReference type="EMBL" id="NII40104.1"/>
    </source>
</evidence>
<feature type="region of interest" description="Disordered" evidence="4">
    <location>
        <begin position="494"/>
        <end position="532"/>
    </location>
</feature>
<dbReference type="Pfam" id="PF07687">
    <property type="entry name" value="M20_dimer"/>
    <property type="match status" value="1"/>
</dbReference>
<dbReference type="Gene3D" id="3.40.630.10">
    <property type="entry name" value="Zn peptidases"/>
    <property type="match status" value="1"/>
</dbReference>
<dbReference type="InterPro" id="IPR011650">
    <property type="entry name" value="Peptidase_M20_dimer"/>
</dbReference>
<gene>
    <name evidence="6" type="ORF">E9228_000723</name>
</gene>
<protein>
    <submittedName>
        <fullName evidence="6">Acetylornithine deacetylase/succinyl-diaminopimelate desuccinylase-like protein</fullName>
    </submittedName>
</protein>
<dbReference type="InterPro" id="IPR051458">
    <property type="entry name" value="Cyt/Met_Dipeptidase"/>
</dbReference>